<evidence type="ECO:0000256" key="1">
    <source>
        <dbReference type="SAM" id="MobiDB-lite"/>
    </source>
</evidence>
<feature type="compositionally biased region" description="Low complexity" evidence="1">
    <location>
        <begin position="56"/>
        <end position="69"/>
    </location>
</feature>
<gene>
    <name evidence="2" type="ORF">Vbra_5632</name>
</gene>
<dbReference type="EMBL" id="CDMY01000366">
    <property type="protein sequence ID" value="CEM06424.1"/>
    <property type="molecule type" value="Genomic_DNA"/>
</dbReference>
<dbReference type="VEuPathDB" id="CryptoDB:Vbra_5632"/>
<sequence length="181" mass="19796">MRMAQKISLDKGEVPDVRCTMEEDSTIGSLAMVHRPLIHRPPSLLQKIPTDSTDIPLQTLPSSASPLPTSEEDLEALIEKWKLSQDHAHKKDERSRGRHAHPSSAEMEGEGQRGAEGSSGEKAHRGCPFGGWGYASADGCRLIGQRLHRAQADFFGGVVDVWERAQRMREGSSGDSEGKEG</sequence>
<organism evidence="2 3">
    <name type="scientific">Vitrella brassicaformis (strain CCMP3155)</name>
    <dbReference type="NCBI Taxonomy" id="1169540"/>
    <lineage>
        <taxon>Eukaryota</taxon>
        <taxon>Sar</taxon>
        <taxon>Alveolata</taxon>
        <taxon>Colpodellida</taxon>
        <taxon>Vitrellaceae</taxon>
        <taxon>Vitrella</taxon>
    </lineage>
</organism>
<name>A0A0G4F305_VITBC</name>
<reference evidence="2 3" key="1">
    <citation type="submission" date="2014-11" db="EMBL/GenBank/DDBJ databases">
        <authorList>
            <person name="Zhu J."/>
            <person name="Qi W."/>
            <person name="Song R."/>
        </authorList>
    </citation>
    <scope>NUCLEOTIDE SEQUENCE [LARGE SCALE GENOMIC DNA]</scope>
</reference>
<feature type="region of interest" description="Disordered" evidence="1">
    <location>
        <begin position="46"/>
        <end position="123"/>
    </location>
</feature>
<accession>A0A0G4F305</accession>
<evidence type="ECO:0000313" key="3">
    <source>
        <dbReference type="Proteomes" id="UP000041254"/>
    </source>
</evidence>
<protein>
    <submittedName>
        <fullName evidence="2">Uncharacterized protein</fullName>
    </submittedName>
</protein>
<proteinExistence type="predicted"/>
<keyword evidence="3" id="KW-1185">Reference proteome</keyword>
<feature type="compositionally biased region" description="Basic and acidic residues" evidence="1">
    <location>
        <begin position="77"/>
        <end position="95"/>
    </location>
</feature>
<dbReference type="InParanoid" id="A0A0G4F305"/>
<evidence type="ECO:0000313" key="2">
    <source>
        <dbReference type="EMBL" id="CEM06424.1"/>
    </source>
</evidence>
<dbReference type="Proteomes" id="UP000041254">
    <property type="component" value="Unassembled WGS sequence"/>
</dbReference>
<dbReference type="AlphaFoldDB" id="A0A0G4F305"/>